<keyword evidence="16" id="KW-1185">Reference proteome</keyword>
<feature type="transmembrane region" description="Helical" evidence="13">
    <location>
        <begin position="200"/>
        <end position="226"/>
    </location>
</feature>
<protein>
    <recommendedName>
        <fullName evidence="13">Olfactory receptor</fullName>
    </recommendedName>
</protein>
<dbReference type="PANTHER" id="PTHR26453">
    <property type="entry name" value="OLFACTORY RECEPTOR"/>
    <property type="match status" value="1"/>
</dbReference>
<evidence type="ECO:0000256" key="5">
    <source>
        <dbReference type="ARBA" id="ARBA00022692"/>
    </source>
</evidence>
<dbReference type="PROSITE" id="PS50262">
    <property type="entry name" value="G_PROTEIN_RECEP_F1_2"/>
    <property type="match status" value="1"/>
</dbReference>
<dbReference type="OrthoDB" id="6147321at2759"/>
<evidence type="ECO:0000256" key="11">
    <source>
        <dbReference type="ARBA" id="ARBA00023224"/>
    </source>
</evidence>
<evidence type="ECO:0000259" key="14">
    <source>
        <dbReference type="PROSITE" id="PS50262"/>
    </source>
</evidence>
<dbReference type="AlphaFoldDB" id="A0A8J6EMW6"/>
<comment type="caution">
    <text evidence="15">The sequence shown here is derived from an EMBL/GenBank/DDBJ whole genome shotgun (WGS) entry which is preliminary data.</text>
</comment>
<feature type="transmembrane region" description="Helical" evidence="13">
    <location>
        <begin position="99"/>
        <end position="120"/>
    </location>
</feature>
<feature type="transmembrane region" description="Helical" evidence="13">
    <location>
        <begin position="140"/>
        <end position="164"/>
    </location>
</feature>
<dbReference type="SUPFAM" id="SSF81321">
    <property type="entry name" value="Family A G protein-coupled receptor-like"/>
    <property type="match status" value="1"/>
</dbReference>
<sequence length="316" mass="35915">MESGNYSQVTEFILLGFSADPSVQLLLFQIFLILYVITAAGNLLLIVAVRYDHRLHNSMYIFLANLSFLDICFTSITVPNMLVNFLREKKRISYAGCLIQVYGFLLLGETECILLAFMAYDRYVAISNPLRYNVIMKTTVCVRMIGASWLTGGIISSVDLYFLYQLTYCGFTTIDHFFCEAPSLMRLSCNDLSLLDAVKLIGSSILLLIPLLCILYSYSHIILAVLKIRSRRYKAFSTCISHLIIVILFYGSAIIMYMKPEDSDHLSDKLLAVFYTSITPMMNPIVYSLRNKEVQGAIQNLGRSVMKYRSHSLFPM</sequence>
<evidence type="ECO:0000256" key="6">
    <source>
        <dbReference type="ARBA" id="ARBA00022725"/>
    </source>
</evidence>
<keyword evidence="3 13" id="KW-1003">Cell membrane</keyword>
<comment type="similarity">
    <text evidence="2 12">Belongs to the G-protein coupled receptor 1 family.</text>
</comment>
<dbReference type="FunFam" id="1.20.1070.10:FF:000001">
    <property type="entry name" value="Olfactory receptor"/>
    <property type="match status" value="1"/>
</dbReference>
<keyword evidence="8 12" id="KW-0297">G-protein coupled receptor</keyword>
<dbReference type="PRINTS" id="PR00237">
    <property type="entry name" value="GPCRRHODOPSN"/>
</dbReference>
<keyword evidence="6 13" id="KW-0552">Olfaction</keyword>
<feature type="domain" description="G-protein coupled receptors family 1 profile" evidence="14">
    <location>
        <begin position="41"/>
        <end position="287"/>
    </location>
</feature>
<dbReference type="Pfam" id="PF13853">
    <property type="entry name" value="7tm_4"/>
    <property type="match status" value="1"/>
</dbReference>
<reference evidence="15" key="1">
    <citation type="thesis" date="2020" institute="ProQuest LLC" country="789 East Eisenhower Parkway, Ann Arbor, MI, USA">
        <title>Comparative Genomics and Chromosome Evolution.</title>
        <authorList>
            <person name="Mudd A.B."/>
        </authorList>
    </citation>
    <scope>NUCLEOTIDE SEQUENCE</scope>
    <source>
        <strain evidence="15">HN-11 Male</strain>
        <tissue evidence="15">Kidney and liver</tissue>
    </source>
</reference>
<evidence type="ECO:0000256" key="9">
    <source>
        <dbReference type="ARBA" id="ARBA00023136"/>
    </source>
</evidence>
<keyword evidence="9 13" id="KW-0472">Membrane</keyword>
<evidence type="ECO:0000256" key="4">
    <source>
        <dbReference type="ARBA" id="ARBA00022606"/>
    </source>
</evidence>
<evidence type="ECO:0000256" key="7">
    <source>
        <dbReference type="ARBA" id="ARBA00022989"/>
    </source>
</evidence>
<evidence type="ECO:0000256" key="2">
    <source>
        <dbReference type="ARBA" id="ARBA00010663"/>
    </source>
</evidence>
<gene>
    <name evidence="15" type="ORF">GDO78_021074</name>
</gene>
<keyword evidence="11 12" id="KW-0807">Transducer</keyword>
<evidence type="ECO:0000256" key="8">
    <source>
        <dbReference type="ARBA" id="ARBA00023040"/>
    </source>
</evidence>
<dbReference type="GO" id="GO:0004984">
    <property type="term" value="F:olfactory receptor activity"/>
    <property type="evidence" value="ECO:0007669"/>
    <property type="project" value="InterPro"/>
</dbReference>
<dbReference type="FunFam" id="1.10.1220.70:FF:000001">
    <property type="entry name" value="Olfactory receptor"/>
    <property type="match status" value="1"/>
</dbReference>
<dbReference type="InterPro" id="IPR000725">
    <property type="entry name" value="Olfact_rcpt"/>
</dbReference>
<keyword evidence="5 12" id="KW-0812">Transmembrane</keyword>
<dbReference type="GO" id="GO:0005886">
    <property type="term" value="C:plasma membrane"/>
    <property type="evidence" value="ECO:0007669"/>
    <property type="project" value="UniProtKB-SubCell"/>
</dbReference>
<name>A0A8J6EMW6_ELECQ</name>
<dbReference type="EMBL" id="WNTK01000072">
    <property type="protein sequence ID" value="KAG9472149.1"/>
    <property type="molecule type" value="Genomic_DNA"/>
</dbReference>
<evidence type="ECO:0000256" key="12">
    <source>
        <dbReference type="RuleBase" id="RU000688"/>
    </source>
</evidence>
<evidence type="ECO:0000256" key="1">
    <source>
        <dbReference type="ARBA" id="ARBA00004651"/>
    </source>
</evidence>
<feature type="transmembrane region" description="Helical" evidence="13">
    <location>
        <begin position="238"/>
        <end position="258"/>
    </location>
</feature>
<evidence type="ECO:0000256" key="3">
    <source>
        <dbReference type="ARBA" id="ARBA00022475"/>
    </source>
</evidence>
<dbReference type="SMART" id="SM01381">
    <property type="entry name" value="7TM_GPCR_Srsx"/>
    <property type="match status" value="1"/>
</dbReference>
<comment type="subcellular location">
    <subcellularLocation>
        <location evidence="1 13">Cell membrane</location>
        <topology evidence="1 13">Multi-pass membrane protein</topology>
    </subcellularLocation>
</comment>
<evidence type="ECO:0000313" key="15">
    <source>
        <dbReference type="EMBL" id="KAG9472149.1"/>
    </source>
</evidence>
<feature type="transmembrane region" description="Helical" evidence="13">
    <location>
        <begin position="270"/>
        <end position="289"/>
    </location>
</feature>
<dbReference type="GO" id="GO:0004930">
    <property type="term" value="F:G protein-coupled receptor activity"/>
    <property type="evidence" value="ECO:0007669"/>
    <property type="project" value="UniProtKB-KW"/>
</dbReference>
<accession>A0A8J6EMW6</accession>
<feature type="transmembrane region" description="Helical" evidence="13">
    <location>
        <begin position="26"/>
        <end position="48"/>
    </location>
</feature>
<organism evidence="15 16">
    <name type="scientific">Eleutherodactylus coqui</name>
    <name type="common">Puerto Rican coqui</name>
    <dbReference type="NCBI Taxonomy" id="57060"/>
    <lineage>
        <taxon>Eukaryota</taxon>
        <taxon>Metazoa</taxon>
        <taxon>Chordata</taxon>
        <taxon>Craniata</taxon>
        <taxon>Vertebrata</taxon>
        <taxon>Euteleostomi</taxon>
        <taxon>Amphibia</taxon>
        <taxon>Batrachia</taxon>
        <taxon>Anura</taxon>
        <taxon>Neobatrachia</taxon>
        <taxon>Hyloidea</taxon>
        <taxon>Eleutherodactylidae</taxon>
        <taxon>Eleutherodactylinae</taxon>
        <taxon>Eleutherodactylus</taxon>
        <taxon>Eleutherodactylus</taxon>
    </lineage>
</organism>
<dbReference type="InterPro" id="IPR000276">
    <property type="entry name" value="GPCR_Rhodpsn"/>
</dbReference>
<dbReference type="CDD" id="cd13954">
    <property type="entry name" value="7tmA_OR"/>
    <property type="match status" value="1"/>
</dbReference>
<dbReference type="Gene3D" id="1.20.1070.10">
    <property type="entry name" value="Rhodopsin 7-helix transmembrane proteins"/>
    <property type="match status" value="1"/>
</dbReference>
<dbReference type="PROSITE" id="PS00237">
    <property type="entry name" value="G_PROTEIN_RECEP_F1_1"/>
    <property type="match status" value="1"/>
</dbReference>
<feature type="transmembrane region" description="Helical" evidence="13">
    <location>
        <begin position="60"/>
        <end position="79"/>
    </location>
</feature>
<keyword evidence="10 12" id="KW-0675">Receptor</keyword>
<keyword evidence="4 13" id="KW-0716">Sensory transduction</keyword>
<dbReference type="InterPro" id="IPR017452">
    <property type="entry name" value="GPCR_Rhodpsn_7TM"/>
</dbReference>
<dbReference type="PRINTS" id="PR00245">
    <property type="entry name" value="OLFACTORYR"/>
</dbReference>
<evidence type="ECO:0000256" key="10">
    <source>
        <dbReference type="ARBA" id="ARBA00023170"/>
    </source>
</evidence>
<keyword evidence="7 13" id="KW-1133">Transmembrane helix</keyword>
<evidence type="ECO:0000256" key="13">
    <source>
        <dbReference type="RuleBase" id="RU363047"/>
    </source>
</evidence>
<proteinExistence type="inferred from homology"/>
<dbReference type="Proteomes" id="UP000770717">
    <property type="component" value="Unassembled WGS sequence"/>
</dbReference>
<evidence type="ECO:0000313" key="16">
    <source>
        <dbReference type="Proteomes" id="UP000770717"/>
    </source>
</evidence>